<keyword evidence="3" id="KW-1185">Reference proteome</keyword>
<dbReference type="AlphaFoldDB" id="G8RU11"/>
<protein>
    <submittedName>
        <fullName evidence="2">Putative LmbE-like protein</fullName>
    </submittedName>
</protein>
<dbReference type="InterPro" id="IPR024078">
    <property type="entry name" value="LmbE-like_dom_sf"/>
</dbReference>
<dbReference type="EMBL" id="CP003169">
    <property type="protein sequence ID" value="AEV71664.1"/>
    <property type="molecule type" value="Genomic_DNA"/>
</dbReference>
<dbReference type="GO" id="GO:0016137">
    <property type="term" value="P:glycoside metabolic process"/>
    <property type="evidence" value="ECO:0007669"/>
    <property type="project" value="UniProtKB-ARBA"/>
</dbReference>
<dbReference type="SUPFAM" id="SSF102588">
    <property type="entry name" value="LmbE-like"/>
    <property type="match status" value="1"/>
</dbReference>
<name>G8RU11_MYCRN</name>
<accession>G8RU11</accession>
<sequence length="254" mass="27064">MTLTHSGNGARFAARPLTVDGTPTQEWLDALADAPELDMTACREILVVAAHPDDETLGFGAALATLAGLGARVQVVAVSDGGASHPGPDRGGLESIRRAELHDAMRVLGLPAPICLGMPDGELNDYEGLLADRLTAMLADRPGTPWIAATWRGDGHPDHEAVGRAAAAAAQRRGAVLVEYPIWMWHWATPGDVAVPWDRLRVVPAASHALERKAAAAQCYRSQIQMASQWGSVEPAPLPSFVVRRLLAVREVVF</sequence>
<dbReference type="HOGENOM" id="CLU_049311_0_2_11"/>
<keyword evidence="1" id="KW-0862">Zinc</keyword>
<dbReference type="Gene3D" id="3.40.50.10320">
    <property type="entry name" value="LmbE-like"/>
    <property type="match status" value="1"/>
</dbReference>
<evidence type="ECO:0000313" key="3">
    <source>
        <dbReference type="Proteomes" id="UP000005442"/>
    </source>
</evidence>
<organism evidence="2 3">
    <name type="scientific">Mycolicibacterium rhodesiae (strain NBB3)</name>
    <name type="common">Mycobacterium rhodesiae</name>
    <dbReference type="NCBI Taxonomy" id="710685"/>
    <lineage>
        <taxon>Bacteria</taxon>
        <taxon>Bacillati</taxon>
        <taxon>Actinomycetota</taxon>
        <taxon>Actinomycetes</taxon>
        <taxon>Mycobacteriales</taxon>
        <taxon>Mycobacteriaceae</taxon>
        <taxon>Mycolicibacterium</taxon>
    </lineage>
</organism>
<evidence type="ECO:0000313" key="2">
    <source>
        <dbReference type="EMBL" id="AEV71664.1"/>
    </source>
</evidence>
<dbReference type="KEGG" id="mrh:MycrhN_1038"/>
<dbReference type="OrthoDB" id="116799at2"/>
<dbReference type="PANTHER" id="PTHR12993:SF29">
    <property type="entry name" value="BLR3841 PROTEIN"/>
    <property type="match status" value="1"/>
</dbReference>
<evidence type="ECO:0000256" key="1">
    <source>
        <dbReference type="ARBA" id="ARBA00022833"/>
    </source>
</evidence>
<dbReference type="PATRIC" id="fig|710685.3.peg.1047"/>
<dbReference type="GO" id="GO:0016811">
    <property type="term" value="F:hydrolase activity, acting on carbon-nitrogen (but not peptide) bonds, in linear amides"/>
    <property type="evidence" value="ECO:0007669"/>
    <property type="project" value="TreeGrafter"/>
</dbReference>
<dbReference type="Pfam" id="PF02585">
    <property type="entry name" value="PIG-L"/>
    <property type="match status" value="1"/>
</dbReference>
<dbReference type="InterPro" id="IPR003737">
    <property type="entry name" value="GlcNAc_PI_deacetylase-related"/>
</dbReference>
<gene>
    <name evidence="2" type="ordered locus">MycrhN_1038</name>
</gene>
<reference evidence="2 3" key="1">
    <citation type="submission" date="2011-12" db="EMBL/GenBank/DDBJ databases">
        <title>Complete sequence of Mycobacterium rhodesiae NBB3.</title>
        <authorList>
            <consortium name="US DOE Joint Genome Institute"/>
            <person name="Lucas S."/>
            <person name="Han J."/>
            <person name="Lapidus A."/>
            <person name="Cheng J.-F."/>
            <person name="Goodwin L."/>
            <person name="Pitluck S."/>
            <person name="Peters L."/>
            <person name="Mikhailova N."/>
            <person name="Gu W."/>
            <person name="Detter J.C."/>
            <person name="Han C."/>
            <person name="Tapia R."/>
            <person name="Land M."/>
            <person name="Hauser L."/>
            <person name="Kyrpides N."/>
            <person name="Ivanova N."/>
            <person name="Pagani I."/>
            <person name="Mattes T."/>
            <person name="Holmes A."/>
            <person name="Rutledge P."/>
            <person name="Paulsen I."/>
            <person name="Coleman N."/>
            <person name="Woyke T."/>
        </authorList>
    </citation>
    <scope>NUCLEOTIDE SEQUENCE [LARGE SCALE GENOMIC DNA]</scope>
    <source>
        <strain evidence="2 3">NBB3</strain>
    </source>
</reference>
<dbReference type="STRING" id="710685.MycrhN_1038"/>
<dbReference type="eggNOG" id="COG2120">
    <property type="taxonomic scope" value="Bacteria"/>
</dbReference>
<proteinExistence type="predicted"/>
<dbReference type="Proteomes" id="UP000005442">
    <property type="component" value="Chromosome"/>
</dbReference>
<dbReference type="PANTHER" id="PTHR12993">
    <property type="entry name" value="N-ACETYLGLUCOSAMINYL-PHOSPHATIDYLINOSITOL DE-N-ACETYLASE-RELATED"/>
    <property type="match status" value="1"/>
</dbReference>
<dbReference type="RefSeq" id="WP_014209479.1">
    <property type="nucleotide sequence ID" value="NC_016604.1"/>
</dbReference>